<keyword evidence="2" id="KW-1185">Reference proteome</keyword>
<sequence length="56" mass="6546">MAFNARFVQGGMNQPYSTVGYVQLSYGFIVAYYHPHYSYRYRNYILVVSTPTESTH</sequence>
<dbReference type="AlphaFoldDB" id="A0A3F3Q7J7"/>
<dbReference type="RefSeq" id="XP_026628039.1">
    <property type="nucleotide sequence ID" value="XM_026765558.1"/>
</dbReference>
<name>A0A3F3Q7J7_9EURO</name>
<reference evidence="1 2" key="1">
    <citation type="submission" date="2018-07" db="EMBL/GenBank/DDBJ databases">
        <title>The genomes of Aspergillus section Nigri reveals drivers in fungal speciation.</title>
        <authorList>
            <consortium name="DOE Joint Genome Institute"/>
            <person name="Vesth T.C."/>
            <person name="Nybo J."/>
            <person name="Theobald S."/>
            <person name="Brandl J."/>
            <person name="Frisvad J.C."/>
            <person name="Nielsen K.F."/>
            <person name="Lyhne E.K."/>
            <person name="Kogle M.E."/>
            <person name="Kuo A."/>
            <person name="Riley R."/>
            <person name="Clum A."/>
            <person name="Nolan M."/>
            <person name="Lipzen A."/>
            <person name="Salamov A."/>
            <person name="Henrissat B."/>
            <person name="Wiebenga A."/>
            <person name="De vries R.P."/>
            <person name="Grigoriev I.V."/>
            <person name="Mortensen U.H."/>
            <person name="Andersen M.R."/>
            <person name="Baker S.E."/>
        </authorList>
    </citation>
    <scope>NUCLEOTIDE SEQUENCE [LARGE SCALE GENOMIC DNA]</scope>
    <source>
        <strain evidence="1 2">CBS 139.54b</strain>
    </source>
</reference>
<accession>A0A3F3Q7J7</accession>
<evidence type="ECO:0000313" key="2">
    <source>
        <dbReference type="Proteomes" id="UP000253729"/>
    </source>
</evidence>
<organism evidence="1 2">
    <name type="scientific">Aspergillus welwitschiae</name>
    <dbReference type="NCBI Taxonomy" id="1341132"/>
    <lineage>
        <taxon>Eukaryota</taxon>
        <taxon>Fungi</taxon>
        <taxon>Dikarya</taxon>
        <taxon>Ascomycota</taxon>
        <taxon>Pezizomycotina</taxon>
        <taxon>Eurotiomycetes</taxon>
        <taxon>Eurotiomycetidae</taxon>
        <taxon>Eurotiales</taxon>
        <taxon>Aspergillaceae</taxon>
        <taxon>Aspergillus</taxon>
        <taxon>Aspergillus subgen. Circumdati</taxon>
    </lineage>
</organism>
<protein>
    <submittedName>
        <fullName evidence="1">Uncharacterized protein</fullName>
    </submittedName>
</protein>
<proteinExistence type="predicted"/>
<evidence type="ECO:0000313" key="1">
    <source>
        <dbReference type="EMBL" id="RDH35017.1"/>
    </source>
</evidence>
<gene>
    <name evidence="1" type="ORF">BDQ94DRAFT_140097</name>
</gene>
<dbReference type="EMBL" id="KZ852041">
    <property type="protein sequence ID" value="RDH35017.1"/>
    <property type="molecule type" value="Genomic_DNA"/>
</dbReference>
<dbReference type="GeneID" id="38133914"/>
<dbReference type="Proteomes" id="UP000253729">
    <property type="component" value="Unassembled WGS sequence"/>
</dbReference>